<dbReference type="InterPro" id="IPR006073">
    <property type="entry name" value="GTP-bd"/>
</dbReference>
<comment type="similarity">
    <text evidence="2 10">Belongs to the TRAFAC class TrmE-Era-EngA-EngB-Septin-like GTPase superfamily. EngB GTPase family.</text>
</comment>
<dbReference type="EMBL" id="CP060244">
    <property type="protein sequence ID" value="QNT78783.1"/>
    <property type="molecule type" value="Genomic_DNA"/>
</dbReference>
<evidence type="ECO:0000256" key="6">
    <source>
        <dbReference type="ARBA" id="ARBA00022842"/>
    </source>
</evidence>
<name>A0A7H1NSM3_9PROT</name>
<dbReference type="Gene3D" id="3.40.50.300">
    <property type="entry name" value="P-loop containing nucleotide triphosphate hydrolases"/>
    <property type="match status" value="1"/>
</dbReference>
<dbReference type="PROSITE" id="PS51706">
    <property type="entry name" value="G_ENGB"/>
    <property type="match status" value="1"/>
</dbReference>
<dbReference type="InterPro" id="IPR019987">
    <property type="entry name" value="GTP-bd_ribosome_bio_YsxC"/>
</dbReference>
<evidence type="ECO:0000259" key="11">
    <source>
        <dbReference type="PROSITE" id="PS51706"/>
    </source>
</evidence>
<comment type="cofactor">
    <cofactor evidence="1">
        <name>Mg(2+)</name>
        <dbReference type="ChEBI" id="CHEBI:18420"/>
    </cofactor>
</comment>
<accession>A0A7H1NSM3</accession>
<dbReference type="GO" id="GO:0000917">
    <property type="term" value="P:division septum assembly"/>
    <property type="evidence" value="ECO:0007669"/>
    <property type="project" value="UniProtKB-KW"/>
</dbReference>
<evidence type="ECO:0000256" key="3">
    <source>
        <dbReference type="ARBA" id="ARBA00022618"/>
    </source>
</evidence>
<dbReference type="HAMAP" id="MF_00321">
    <property type="entry name" value="GTPase_EngB"/>
    <property type="match status" value="1"/>
</dbReference>
<dbReference type="InterPro" id="IPR030393">
    <property type="entry name" value="G_ENGB_dom"/>
</dbReference>
<keyword evidence="8 10" id="KW-0717">Septation</keyword>
<dbReference type="KEGG" id="ebla:JGUZn3_15600"/>
<evidence type="ECO:0000313" key="12">
    <source>
        <dbReference type="EMBL" id="QNT78783.1"/>
    </source>
</evidence>
<gene>
    <name evidence="10 12" type="primary">engB</name>
    <name evidence="12" type="ORF">JGUZn3_15600</name>
</gene>
<dbReference type="RefSeq" id="WP_203413014.1">
    <property type="nucleotide sequence ID" value="NZ_CP060244.1"/>
</dbReference>
<evidence type="ECO:0000256" key="10">
    <source>
        <dbReference type="HAMAP-Rule" id="MF_00321"/>
    </source>
</evidence>
<keyword evidence="7 10" id="KW-0342">GTP-binding</keyword>
<feature type="domain" description="EngB-type G" evidence="11">
    <location>
        <begin position="40"/>
        <end position="215"/>
    </location>
</feature>
<protein>
    <recommendedName>
        <fullName evidence="10">Probable GTP-binding protein EngB</fullName>
    </recommendedName>
</protein>
<evidence type="ECO:0000256" key="9">
    <source>
        <dbReference type="ARBA" id="ARBA00023306"/>
    </source>
</evidence>
<sequence length="217" mass="23982">MPFSSSKEEQALLEEGRLLFASECKFFLGIQDLKQLGEGQLPEIAFSGRSNVGKSSLLNALAGQNFLARTSSRPGRTQQLNFFSLANRLVLVDMPGYGYAEASKKVKESWQNTMFTFLRARPVLKRVLLLLDARIEVKQNDLQMIDLLNRAAVSFQVILTKCDSLSQPALVAKTGEVNKIVAKQPAAYPHIMLTSSKSGQGIDELRAQLAQLAIPRL</sequence>
<dbReference type="GO" id="GO:0005829">
    <property type="term" value="C:cytosol"/>
    <property type="evidence" value="ECO:0007669"/>
    <property type="project" value="TreeGrafter"/>
</dbReference>
<dbReference type="SUPFAM" id="SSF52540">
    <property type="entry name" value="P-loop containing nucleoside triphosphate hydrolases"/>
    <property type="match status" value="1"/>
</dbReference>
<dbReference type="GO" id="GO:0046872">
    <property type="term" value="F:metal ion binding"/>
    <property type="evidence" value="ECO:0007669"/>
    <property type="project" value="UniProtKB-KW"/>
</dbReference>
<evidence type="ECO:0000256" key="5">
    <source>
        <dbReference type="ARBA" id="ARBA00022741"/>
    </source>
</evidence>
<dbReference type="InterPro" id="IPR027417">
    <property type="entry name" value="P-loop_NTPase"/>
</dbReference>
<evidence type="ECO:0000256" key="1">
    <source>
        <dbReference type="ARBA" id="ARBA00001946"/>
    </source>
</evidence>
<evidence type="ECO:0000256" key="8">
    <source>
        <dbReference type="ARBA" id="ARBA00023210"/>
    </source>
</evidence>
<dbReference type="CDD" id="cd01876">
    <property type="entry name" value="YihA_EngB"/>
    <property type="match status" value="1"/>
</dbReference>
<dbReference type="PANTHER" id="PTHR11649">
    <property type="entry name" value="MSS1/TRME-RELATED GTP-BINDING PROTEIN"/>
    <property type="match status" value="1"/>
</dbReference>
<keyword evidence="4" id="KW-0479">Metal-binding</keyword>
<dbReference type="GO" id="GO:0005525">
    <property type="term" value="F:GTP binding"/>
    <property type="evidence" value="ECO:0007669"/>
    <property type="project" value="UniProtKB-UniRule"/>
</dbReference>
<keyword evidence="9 10" id="KW-0131">Cell cycle</keyword>
<dbReference type="AlphaFoldDB" id="A0A7H1NSM3"/>
<evidence type="ECO:0000256" key="7">
    <source>
        <dbReference type="ARBA" id="ARBA00023134"/>
    </source>
</evidence>
<evidence type="ECO:0000256" key="4">
    <source>
        <dbReference type="ARBA" id="ARBA00022723"/>
    </source>
</evidence>
<evidence type="ECO:0000313" key="13">
    <source>
        <dbReference type="Proteomes" id="UP000516349"/>
    </source>
</evidence>
<dbReference type="NCBIfam" id="TIGR03598">
    <property type="entry name" value="GTPase_YsxC"/>
    <property type="match status" value="1"/>
</dbReference>
<proteinExistence type="inferred from homology"/>
<keyword evidence="6" id="KW-0460">Magnesium</keyword>
<organism evidence="12 13">
    <name type="scientific">Entomobacter blattae</name>
    <dbReference type="NCBI Taxonomy" id="2762277"/>
    <lineage>
        <taxon>Bacteria</taxon>
        <taxon>Pseudomonadati</taxon>
        <taxon>Pseudomonadota</taxon>
        <taxon>Alphaproteobacteria</taxon>
        <taxon>Acetobacterales</taxon>
        <taxon>Acetobacteraceae</taxon>
        <taxon>Entomobacter</taxon>
    </lineage>
</organism>
<reference evidence="12 13" key="1">
    <citation type="submission" date="2020-08" db="EMBL/GenBank/DDBJ databases">
        <title>Complete genome sequence of Entomobacter blattae G55GP.</title>
        <authorList>
            <person name="Poehlein A."/>
            <person name="Guzman J."/>
            <person name="Daniel R."/>
            <person name="Vilcinskas A."/>
        </authorList>
    </citation>
    <scope>NUCLEOTIDE SEQUENCE [LARGE SCALE GENOMIC DNA]</scope>
    <source>
        <strain evidence="12 13">G55GP</strain>
    </source>
</reference>
<evidence type="ECO:0000256" key="2">
    <source>
        <dbReference type="ARBA" id="ARBA00009638"/>
    </source>
</evidence>
<keyword evidence="13" id="KW-1185">Reference proteome</keyword>
<comment type="function">
    <text evidence="10">Necessary for normal cell division and for the maintenance of normal septation.</text>
</comment>
<dbReference type="Proteomes" id="UP000516349">
    <property type="component" value="Chromosome"/>
</dbReference>
<keyword evidence="3 10" id="KW-0132">Cell division</keyword>
<keyword evidence="5 10" id="KW-0547">Nucleotide-binding</keyword>
<dbReference type="PANTHER" id="PTHR11649:SF13">
    <property type="entry name" value="ENGB-TYPE G DOMAIN-CONTAINING PROTEIN"/>
    <property type="match status" value="1"/>
</dbReference>
<dbReference type="Pfam" id="PF01926">
    <property type="entry name" value="MMR_HSR1"/>
    <property type="match status" value="1"/>
</dbReference>